<dbReference type="InterPro" id="IPR001647">
    <property type="entry name" value="HTH_TetR"/>
</dbReference>
<evidence type="ECO:0000256" key="3">
    <source>
        <dbReference type="ARBA" id="ARBA00023163"/>
    </source>
</evidence>
<reference evidence="6 7" key="1">
    <citation type="submission" date="2016-01" db="EMBL/GenBank/DDBJ databases">
        <title>Complete genome and mega plasmid sequence of Sphingomonas panacis DCY99 elicits systemic resistance in rice to Xanthomonas oryzae.</title>
        <authorList>
            <person name="Kim Y.J."/>
            <person name="Yang D.C."/>
            <person name="Sing P."/>
        </authorList>
    </citation>
    <scope>NUCLEOTIDE SEQUENCE [LARGE SCALE GENOMIC DNA]</scope>
    <source>
        <strain evidence="6 7">DCY99</strain>
    </source>
</reference>
<keyword evidence="7" id="KW-1185">Reference proteome</keyword>
<name>A0A1B3Z732_9SPHN</name>
<evidence type="ECO:0000256" key="1">
    <source>
        <dbReference type="ARBA" id="ARBA00023015"/>
    </source>
</evidence>
<dbReference type="GO" id="GO:0000976">
    <property type="term" value="F:transcription cis-regulatory region binding"/>
    <property type="evidence" value="ECO:0007669"/>
    <property type="project" value="TreeGrafter"/>
</dbReference>
<dbReference type="AlphaFoldDB" id="A0A1B3Z732"/>
<keyword evidence="1" id="KW-0805">Transcription regulation</keyword>
<dbReference type="Proteomes" id="UP000094256">
    <property type="component" value="Chromosome"/>
</dbReference>
<dbReference type="STRING" id="1560345.AWL63_03785"/>
<sequence length="226" mass="25083">MKASDQPEFEPASRIEAAEISSAYVRPPQQSRSLAAYKRITSAARDILIENGLDGFALQEVAARAGVSNGALQYRFASKERLLKTVITISLEDVVEKERDMHHDLRKTCASIGEFMPAYISRYWQIMAAFHPIFSSSIDVISGDAYLSALGRSIGMRNEVMAKNTMLSYFSHPTEALIGSVDAVYHLVFSYILREIHFPSGDPGSADVLRRTRALAEMCEARLTSI</sequence>
<accession>A0A1B3Z732</accession>
<feature type="DNA-binding region" description="H-T-H motif" evidence="4">
    <location>
        <begin position="57"/>
        <end position="76"/>
    </location>
</feature>
<dbReference type="KEGG" id="span:AWL63_03785"/>
<dbReference type="PANTHER" id="PTHR30055:SF234">
    <property type="entry name" value="HTH-TYPE TRANSCRIPTIONAL REGULATOR BETI"/>
    <property type="match status" value="1"/>
</dbReference>
<dbReference type="RefSeq" id="WP_069203805.1">
    <property type="nucleotide sequence ID" value="NZ_CP014168.1"/>
</dbReference>
<dbReference type="SUPFAM" id="SSF46689">
    <property type="entry name" value="Homeodomain-like"/>
    <property type="match status" value="1"/>
</dbReference>
<evidence type="ECO:0000313" key="7">
    <source>
        <dbReference type="Proteomes" id="UP000094256"/>
    </source>
</evidence>
<organism evidence="6 7">
    <name type="scientific">Sphingomonas panacis</name>
    <dbReference type="NCBI Taxonomy" id="1560345"/>
    <lineage>
        <taxon>Bacteria</taxon>
        <taxon>Pseudomonadati</taxon>
        <taxon>Pseudomonadota</taxon>
        <taxon>Alphaproteobacteria</taxon>
        <taxon>Sphingomonadales</taxon>
        <taxon>Sphingomonadaceae</taxon>
        <taxon>Sphingomonas</taxon>
    </lineage>
</organism>
<proteinExistence type="predicted"/>
<evidence type="ECO:0000256" key="4">
    <source>
        <dbReference type="PROSITE-ProRule" id="PRU00335"/>
    </source>
</evidence>
<keyword evidence="3" id="KW-0804">Transcription</keyword>
<feature type="domain" description="HTH tetR-type" evidence="5">
    <location>
        <begin position="34"/>
        <end position="94"/>
    </location>
</feature>
<protein>
    <recommendedName>
        <fullName evidence="5">HTH tetR-type domain-containing protein</fullName>
    </recommendedName>
</protein>
<gene>
    <name evidence="6" type="ORF">AWL63_03785</name>
</gene>
<dbReference type="Gene3D" id="1.10.357.10">
    <property type="entry name" value="Tetracycline Repressor, domain 2"/>
    <property type="match status" value="1"/>
</dbReference>
<evidence type="ECO:0000256" key="2">
    <source>
        <dbReference type="ARBA" id="ARBA00023125"/>
    </source>
</evidence>
<dbReference type="EMBL" id="CP014168">
    <property type="protein sequence ID" value="AOH83225.1"/>
    <property type="molecule type" value="Genomic_DNA"/>
</dbReference>
<dbReference type="Pfam" id="PF00440">
    <property type="entry name" value="TetR_N"/>
    <property type="match status" value="1"/>
</dbReference>
<dbReference type="PANTHER" id="PTHR30055">
    <property type="entry name" value="HTH-TYPE TRANSCRIPTIONAL REGULATOR RUTR"/>
    <property type="match status" value="1"/>
</dbReference>
<evidence type="ECO:0000259" key="5">
    <source>
        <dbReference type="PROSITE" id="PS50977"/>
    </source>
</evidence>
<dbReference type="PRINTS" id="PR00455">
    <property type="entry name" value="HTHTETR"/>
</dbReference>
<evidence type="ECO:0000313" key="6">
    <source>
        <dbReference type="EMBL" id="AOH83225.1"/>
    </source>
</evidence>
<keyword evidence="2 4" id="KW-0238">DNA-binding</keyword>
<dbReference type="InterPro" id="IPR050109">
    <property type="entry name" value="HTH-type_TetR-like_transc_reg"/>
</dbReference>
<dbReference type="GO" id="GO:0003700">
    <property type="term" value="F:DNA-binding transcription factor activity"/>
    <property type="evidence" value="ECO:0007669"/>
    <property type="project" value="TreeGrafter"/>
</dbReference>
<dbReference type="InterPro" id="IPR009057">
    <property type="entry name" value="Homeodomain-like_sf"/>
</dbReference>
<dbReference type="PROSITE" id="PS50977">
    <property type="entry name" value="HTH_TETR_2"/>
    <property type="match status" value="1"/>
</dbReference>